<keyword evidence="13 16" id="KW-0472">Membrane</keyword>
<dbReference type="GO" id="GO:0008137">
    <property type="term" value="F:NADH dehydrogenase (ubiquinone) activity"/>
    <property type="evidence" value="ECO:0007669"/>
    <property type="project" value="UniProtKB-EC"/>
</dbReference>
<evidence type="ECO:0000256" key="11">
    <source>
        <dbReference type="ARBA" id="ARBA00023027"/>
    </source>
</evidence>
<evidence type="ECO:0000256" key="16">
    <source>
        <dbReference type="SAM" id="Phobius"/>
    </source>
</evidence>
<feature type="transmembrane region" description="Helical" evidence="16">
    <location>
        <begin position="49"/>
        <end position="72"/>
    </location>
</feature>
<dbReference type="RefSeq" id="YP_001798464.1">
    <property type="nucleotide sequence ID" value="NC_010532.1"/>
</dbReference>
<geneLocation type="mitochondrion" evidence="17"/>
<evidence type="ECO:0000256" key="1">
    <source>
        <dbReference type="ARBA" id="ARBA00004225"/>
    </source>
</evidence>
<feature type="transmembrane region" description="Helical" evidence="16">
    <location>
        <begin position="21"/>
        <end position="43"/>
    </location>
</feature>
<keyword evidence="12 17" id="KW-0496">Mitochondrion</keyword>
<dbReference type="PANTHER" id="PTHR11435">
    <property type="entry name" value="NADH UBIQUINONE OXIDOREDUCTASE SUBUNIT ND6"/>
    <property type="match status" value="1"/>
</dbReference>
<accession>B2BSA9</accession>
<keyword evidence="5" id="KW-0813">Transport</keyword>
<name>B2BSA9_9INSE</name>
<sequence>MFMTISTMILFINYIFMYSKHPILMGLTLMIQTLLISLLMGTIFSSYWFSYVLFLIFLGGLLVLFIYIASLASNDMFPTSMKSFMMTIIVLSTIIMMATLVDKLLIINKITNNQKINLIKSTIDISVSKFYIMSMSPMTVTLITYLFLTLIIAVKITKIYKGPLRNLF</sequence>
<evidence type="ECO:0000256" key="14">
    <source>
        <dbReference type="ARBA" id="ARBA00031019"/>
    </source>
</evidence>
<evidence type="ECO:0000313" key="17">
    <source>
        <dbReference type="EMBL" id="ABS57562.1"/>
    </source>
</evidence>
<evidence type="ECO:0000256" key="12">
    <source>
        <dbReference type="ARBA" id="ARBA00023128"/>
    </source>
</evidence>
<keyword evidence="8" id="KW-1278">Translocase</keyword>
<evidence type="ECO:0000256" key="2">
    <source>
        <dbReference type="ARBA" id="ARBA00005698"/>
    </source>
</evidence>
<proteinExistence type="inferred from homology"/>
<dbReference type="InterPro" id="IPR050269">
    <property type="entry name" value="ComplexI_Subunit6"/>
</dbReference>
<dbReference type="CTD" id="4541"/>
<keyword evidence="6" id="KW-0679">Respiratory chain</keyword>
<keyword evidence="10 16" id="KW-1133">Transmembrane helix</keyword>
<evidence type="ECO:0000256" key="6">
    <source>
        <dbReference type="ARBA" id="ARBA00022660"/>
    </source>
</evidence>
<dbReference type="GeneID" id="6172314"/>
<evidence type="ECO:0000256" key="4">
    <source>
        <dbReference type="ARBA" id="ARBA00021095"/>
    </source>
</evidence>
<keyword evidence="9" id="KW-0249">Electron transport</keyword>
<gene>
    <name evidence="17" type="primary">ND6</name>
</gene>
<dbReference type="EC" id="7.1.1.2" evidence="3"/>
<dbReference type="AlphaFoldDB" id="B2BSA9"/>
<comment type="catalytic activity">
    <reaction evidence="15">
        <text>a ubiquinone + NADH + 5 H(+)(in) = a ubiquinol + NAD(+) + 4 H(+)(out)</text>
        <dbReference type="Rhea" id="RHEA:29091"/>
        <dbReference type="Rhea" id="RHEA-COMP:9565"/>
        <dbReference type="Rhea" id="RHEA-COMP:9566"/>
        <dbReference type="ChEBI" id="CHEBI:15378"/>
        <dbReference type="ChEBI" id="CHEBI:16389"/>
        <dbReference type="ChEBI" id="CHEBI:17976"/>
        <dbReference type="ChEBI" id="CHEBI:57540"/>
        <dbReference type="ChEBI" id="CHEBI:57945"/>
        <dbReference type="EC" id="7.1.1.2"/>
    </reaction>
</comment>
<evidence type="ECO:0000256" key="13">
    <source>
        <dbReference type="ARBA" id="ARBA00023136"/>
    </source>
</evidence>
<dbReference type="EMBL" id="EU016193">
    <property type="protein sequence ID" value="ABS57562.1"/>
    <property type="molecule type" value="Genomic_DNA"/>
</dbReference>
<protein>
    <recommendedName>
        <fullName evidence="4">NADH-ubiquinone oxidoreductase chain 6</fullName>
        <ecNumber evidence="3">7.1.1.2</ecNumber>
    </recommendedName>
    <alternativeName>
        <fullName evidence="14">NADH dehydrogenase subunit 6</fullName>
    </alternativeName>
</protein>
<comment type="similarity">
    <text evidence="2">Belongs to the complex I subunit 6 family.</text>
</comment>
<evidence type="ECO:0000256" key="10">
    <source>
        <dbReference type="ARBA" id="ARBA00022989"/>
    </source>
</evidence>
<keyword evidence="11" id="KW-0520">NAD</keyword>
<feature type="transmembrane region" description="Helical" evidence="16">
    <location>
        <begin position="130"/>
        <end position="154"/>
    </location>
</feature>
<keyword evidence="7 16" id="KW-0812">Transmembrane</keyword>
<organism evidence="17">
    <name type="scientific">Trigoniophthalmus alternatus</name>
    <dbReference type="NCBI Taxonomy" id="50637"/>
    <lineage>
        <taxon>Eukaryota</taxon>
        <taxon>Metazoa</taxon>
        <taxon>Ecdysozoa</taxon>
        <taxon>Arthropoda</taxon>
        <taxon>Hexapoda</taxon>
        <taxon>Insecta</taxon>
        <taxon>Monocondylia</taxon>
        <taxon>Archaeognatha</taxon>
        <taxon>Machilidae</taxon>
        <taxon>Trigoniophthalmus</taxon>
    </lineage>
</organism>
<evidence type="ECO:0000256" key="9">
    <source>
        <dbReference type="ARBA" id="ARBA00022982"/>
    </source>
</evidence>
<evidence type="ECO:0000256" key="7">
    <source>
        <dbReference type="ARBA" id="ARBA00022692"/>
    </source>
</evidence>
<evidence type="ECO:0000256" key="15">
    <source>
        <dbReference type="ARBA" id="ARBA00049551"/>
    </source>
</evidence>
<evidence type="ECO:0000256" key="5">
    <source>
        <dbReference type="ARBA" id="ARBA00022448"/>
    </source>
</evidence>
<reference evidence="17" key="1">
    <citation type="journal article" date="2007" name="BMC Evol. Biol.">
        <title>Phylogenetic analysis of mitochondrial protein coding genes confirms the reciprocal paraphyly of Hexapoda and Crustacea.</title>
        <authorList>
            <person name="Carapelli A."/>
            <person name="Lio P."/>
            <person name="Nardi F."/>
            <person name="van der Wath E."/>
            <person name="Frati F."/>
        </authorList>
    </citation>
    <scope>NUCLEOTIDE SEQUENCE</scope>
</reference>
<evidence type="ECO:0000256" key="3">
    <source>
        <dbReference type="ARBA" id="ARBA00012944"/>
    </source>
</evidence>
<reference evidence="17" key="2">
    <citation type="journal article" date="2019" name="Mitochondrial DNA Part B Resour">
        <title>The mitogenome of the jumping bristletail Trigoniophthalmus alternatus (Insecta, Microcoryphia) and the phylogeny of insect early-divergent lineages.</title>
        <authorList>
            <person name="Leo C."/>
            <person name="Nardi F."/>
            <person name="Frati F."/>
            <person name="Fanciulli P.P."/>
            <person name="Cucini C."/>
            <person name="Vitale M."/>
            <person name="Brunetti C."/>
            <person name="Carapelli A."/>
        </authorList>
    </citation>
    <scope>NUCLEOTIDE SEQUENCE</scope>
</reference>
<evidence type="ECO:0000256" key="8">
    <source>
        <dbReference type="ARBA" id="ARBA00022967"/>
    </source>
</evidence>
<comment type="subcellular location">
    <subcellularLocation>
        <location evidence="1">Mitochondrion membrane</location>
        <topology evidence="1">Multi-pass membrane protein</topology>
    </subcellularLocation>
</comment>
<dbReference type="PANTHER" id="PTHR11435:SF1">
    <property type="entry name" value="NADH-UBIQUINONE OXIDOREDUCTASE CHAIN 6"/>
    <property type="match status" value="1"/>
</dbReference>
<feature type="transmembrane region" description="Helical" evidence="16">
    <location>
        <begin position="84"/>
        <end position="110"/>
    </location>
</feature>
<dbReference type="GO" id="GO:0031966">
    <property type="term" value="C:mitochondrial membrane"/>
    <property type="evidence" value="ECO:0007669"/>
    <property type="project" value="UniProtKB-SubCell"/>
</dbReference>